<dbReference type="EMBL" id="LMAW01002481">
    <property type="protein sequence ID" value="KQK81190.1"/>
    <property type="molecule type" value="Genomic_DNA"/>
</dbReference>
<dbReference type="AlphaFoldDB" id="A0A0Q3TKU6"/>
<protein>
    <submittedName>
        <fullName evidence="1">Uncharacterized protein</fullName>
    </submittedName>
</protein>
<comment type="caution">
    <text evidence="1">The sequence shown here is derived from an EMBL/GenBank/DDBJ whole genome shotgun (WGS) entry which is preliminary data.</text>
</comment>
<reference evidence="1 2" key="1">
    <citation type="submission" date="2015-10" db="EMBL/GenBank/DDBJ databases">
        <authorList>
            <person name="Gilbert D.G."/>
        </authorList>
    </citation>
    <scope>NUCLEOTIDE SEQUENCE [LARGE SCALE GENOMIC DNA]</scope>
    <source>
        <strain evidence="1">FVVF132</strain>
    </source>
</reference>
<gene>
    <name evidence="1" type="ORF">AAES_84177</name>
</gene>
<accession>A0A0Q3TKU6</accession>
<evidence type="ECO:0000313" key="1">
    <source>
        <dbReference type="EMBL" id="KQK81190.1"/>
    </source>
</evidence>
<keyword evidence="2" id="KW-1185">Reference proteome</keyword>
<evidence type="ECO:0000313" key="2">
    <source>
        <dbReference type="Proteomes" id="UP000051836"/>
    </source>
</evidence>
<sequence>MDMWETYADAEKLSCLETYIFYLLSKSGLLTVRTTSEYFNVKDIAASENCTSAIFRVCVELSPASFQYKFVNFEVIKRATKNDCLN</sequence>
<name>A0A0Q3TKU6_AMAAE</name>
<dbReference type="Proteomes" id="UP000051836">
    <property type="component" value="Unassembled WGS sequence"/>
</dbReference>
<organism evidence="1 2">
    <name type="scientific">Amazona aestiva</name>
    <name type="common">Blue-fronted Amazon parrot</name>
    <dbReference type="NCBI Taxonomy" id="12930"/>
    <lineage>
        <taxon>Eukaryota</taxon>
        <taxon>Metazoa</taxon>
        <taxon>Chordata</taxon>
        <taxon>Craniata</taxon>
        <taxon>Vertebrata</taxon>
        <taxon>Euteleostomi</taxon>
        <taxon>Archelosauria</taxon>
        <taxon>Archosauria</taxon>
        <taxon>Dinosauria</taxon>
        <taxon>Saurischia</taxon>
        <taxon>Theropoda</taxon>
        <taxon>Coelurosauria</taxon>
        <taxon>Aves</taxon>
        <taxon>Neognathae</taxon>
        <taxon>Neoaves</taxon>
        <taxon>Telluraves</taxon>
        <taxon>Australaves</taxon>
        <taxon>Psittaciformes</taxon>
        <taxon>Psittacidae</taxon>
        <taxon>Amazona</taxon>
    </lineage>
</organism>
<proteinExistence type="predicted"/>